<keyword evidence="3" id="KW-1185">Reference proteome</keyword>
<comment type="caution">
    <text evidence="2">The sequence shown here is derived from an EMBL/GenBank/DDBJ whole genome shotgun (WGS) entry which is preliminary data.</text>
</comment>
<feature type="compositionally biased region" description="Low complexity" evidence="1">
    <location>
        <begin position="129"/>
        <end position="158"/>
    </location>
</feature>
<feature type="compositionally biased region" description="Basic and acidic residues" evidence="1">
    <location>
        <begin position="24"/>
        <end position="40"/>
    </location>
</feature>
<gene>
    <name evidence="2" type="ORF">CNMCM6805_004336</name>
</gene>
<evidence type="ECO:0000313" key="2">
    <source>
        <dbReference type="EMBL" id="KAF4241176.1"/>
    </source>
</evidence>
<sequence length="189" mass="20963">MSTAVQGLNADMHAPIAASGSGGRRPDRGNGGRRPPDRGPGKVTKKTKKRKKCLACQKWGHTVEECRLYGAVLRNAALATARILATETRSSPQTSVLATGRSSRPLGPPQQHPRMNSRQRRTARRLAERQQQQAQEQLGRQEQAPQEQLPQQQSPQDQRPQRSAESRMRPAPREPPEGASWSDQIDLDE</sequence>
<feature type="compositionally biased region" description="Basic and acidic residues" evidence="1">
    <location>
        <begin position="159"/>
        <end position="176"/>
    </location>
</feature>
<evidence type="ECO:0000256" key="1">
    <source>
        <dbReference type="SAM" id="MobiDB-lite"/>
    </source>
</evidence>
<name>A0A8H4MA37_9EURO</name>
<feature type="compositionally biased region" description="Basic residues" evidence="1">
    <location>
        <begin position="43"/>
        <end position="53"/>
    </location>
</feature>
<dbReference type="Proteomes" id="UP000653565">
    <property type="component" value="Unassembled WGS sequence"/>
</dbReference>
<feature type="region of interest" description="Disordered" evidence="1">
    <location>
        <begin position="84"/>
        <end position="189"/>
    </location>
</feature>
<organism evidence="2 3">
    <name type="scientific">Aspergillus fumigatiaffinis</name>
    <dbReference type="NCBI Taxonomy" id="340414"/>
    <lineage>
        <taxon>Eukaryota</taxon>
        <taxon>Fungi</taxon>
        <taxon>Dikarya</taxon>
        <taxon>Ascomycota</taxon>
        <taxon>Pezizomycotina</taxon>
        <taxon>Eurotiomycetes</taxon>
        <taxon>Eurotiomycetidae</taxon>
        <taxon>Eurotiales</taxon>
        <taxon>Aspergillaceae</taxon>
        <taxon>Aspergillus</taxon>
        <taxon>Aspergillus subgen. Fumigati</taxon>
    </lineage>
</organism>
<dbReference type="OrthoDB" id="4510778at2759"/>
<reference evidence="2" key="2">
    <citation type="submission" date="2020-04" db="EMBL/GenBank/DDBJ databases">
        <authorList>
            <person name="Santos R.A.C."/>
            <person name="Steenwyk J.L."/>
            <person name="Rivero-Menendez O."/>
            <person name="Mead M.E."/>
            <person name="Silva L.P."/>
            <person name="Bastos R.W."/>
            <person name="Alastruey-Izquierdo A."/>
            <person name="Goldman G.H."/>
            <person name="Rokas A."/>
        </authorList>
    </citation>
    <scope>NUCLEOTIDE SEQUENCE</scope>
    <source>
        <strain evidence="2">CNM-CM6805</strain>
    </source>
</reference>
<dbReference type="AlphaFoldDB" id="A0A8H4MA37"/>
<accession>A0A8H4MA37</accession>
<feature type="region of interest" description="Disordered" evidence="1">
    <location>
        <begin position="1"/>
        <end position="53"/>
    </location>
</feature>
<feature type="compositionally biased region" description="Basic residues" evidence="1">
    <location>
        <begin position="115"/>
        <end position="124"/>
    </location>
</feature>
<protein>
    <submittedName>
        <fullName evidence="2">Uncharacterized protein</fullName>
    </submittedName>
</protein>
<proteinExistence type="predicted"/>
<evidence type="ECO:0000313" key="3">
    <source>
        <dbReference type="Proteomes" id="UP000653565"/>
    </source>
</evidence>
<reference evidence="2" key="1">
    <citation type="journal article" date="2020" name="bioRxiv">
        <title>Genomic and phenotypic heterogeneity of clinical isolates of the human pathogens Aspergillus fumigatus, Aspergillus lentulus and Aspergillus fumigatiaffinis.</title>
        <authorList>
            <person name="dos Santos R.A.C."/>
            <person name="Steenwyk J.L."/>
            <person name="Rivero-Menendez O."/>
            <person name="Mead M.E."/>
            <person name="Silva L.P."/>
            <person name="Bastos R.W."/>
            <person name="Alastruey-Izquierdo A."/>
            <person name="Goldman G.H."/>
            <person name="Rokas A."/>
        </authorList>
    </citation>
    <scope>NUCLEOTIDE SEQUENCE</scope>
    <source>
        <strain evidence="2">CNM-CM6805</strain>
    </source>
</reference>
<feature type="compositionally biased region" description="Polar residues" evidence="1">
    <location>
        <begin position="87"/>
        <end position="102"/>
    </location>
</feature>
<dbReference type="EMBL" id="JAAAPX010000022">
    <property type="protein sequence ID" value="KAF4241176.1"/>
    <property type="molecule type" value="Genomic_DNA"/>
</dbReference>